<evidence type="ECO:0000256" key="3">
    <source>
        <dbReference type="ARBA" id="ARBA00023125"/>
    </source>
</evidence>
<reference evidence="8 9" key="1">
    <citation type="journal article" date="2015" name="Proc. Natl. Acad. Sci. U.S.A.">
        <title>The resurrection genome of Boea hygrometrica: A blueprint for survival of dehydration.</title>
        <authorList>
            <person name="Xiao L."/>
            <person name="Yang G."/>
            <person name="Zhang L."/>
            <person name="Yang X."/>
            <person name="Zhao S."/>
            <person name="Ji Z."/>
            <person name="Zhou Q."/>
            <person name="Hu M."/>
            <person name="Wang Y."/>
            <person name="Chen M."/>
            <person name="Xu Y."/>
            <person name="Jin H."/>
            <person name="Xiao X."/>
            <person name="Hu G."/>
            <person name="Bao F."/>
            <person name="Hu Y."/>
            <person name="Wan P."/>
            <person name="Li L."/>
            <person name="Deng X."/>
            <person name="Kuang T."/>
            <person name="Xiang C."/>
            <person name="Zhu J.K."/>
            <person name="Oliver M.J."/>
            <person name="He Y."/>
        </authorList>
    </citation>
    <scope>NUCLEOTIDE SEQUENCE [LARGE SCALE GENOMIC DNA]</scope>
    <source>
        <strain evidence="9">cv. XS01</strain>
    </source>
</reference>
<dbReference type="Proteomes" id="UP000250235">
    <property type="component" value="Unassembled WGS sequence"/>
</dbReference>
<keyword evidence="5" id="KW-0539">Nucleus</keyword>
<feature type="domain" description="BHLH" evidence="7">
    <location>
        <begin position="167"/>
        <end position="217"/>
    </location>
</feature>
<name>A0A2Z7C4P7_9LAMI</name>
<keyword evidence="9" id="KW-1185">Reference proteome</keyword>
<evidence type="ECO:0000313" key="9">
    <source>
        <dbReference type="Proteomes" id="UP000250235"/>
    </source>
</evidence>
<organism evidence="8 9">
    <name type="scientific">Dorcoceras hygrometricum</name>
    <dbReference type="NCBI Taxonomy" id="472368"/>
    <lineage>
        <taxon>Eukaryota</taxon>
        <taxon>Viridiplantae</taxon>
        <taxon>Streptophyta</taxon>
        <taxon>Embryophyta</taxon>
        <taxon>Tracheophyta</taxon>
        <taxon>Spermatophyta</taxon>
        <taxon>Magnoliopsida</taxon>
        <taxon>eudicotyledons</taxon>
        <taxon>Gunneridae</taxon>
        <taxon>Pentapetalae</taxon>
        <taxon>asterids</taxon>
        <taxon>lamiids</taxon>
        <taxon>Lamiales</taxon>
        <taxon>Gesneriaceae</taxon>
        <taxon>Didymocarpoideae</taxon>
        <taxon>Trichosporeae</taxon>
        <taxon>Loxocarpinae</taxon>
        <taxon>Dorcoceras</taxon>
    </lineage>
</organism>
<dbReference type="SMART" id="SM00353">
    <property type="entry name" value="HLH"/>
    <property type="match status" value="1"/>
</dbReference>
<dbReference type="InterPro" id="IPR045239">
    <property type="entry name" value="bHLH95_bHLH"/>
</dbReference>
<sequence length="670" mass="74046">MQSESGGESGELSRGGGLARFRSAPATWLEALLESDEEPSDVFMELPKPPSDAATDLELLESTGSGGLSNFLRQNSSPAELLSLLNNSDGYFSSLGIPASYDYPSSTSAKRARHGDALDKLPPKLSSSSLMPVEEKGGQESIMSLDAEMDNLFEDSVMCRVRAKRGCATHPRSIAERMRRTRISDRIRKLQELVPDMDKQTNTADMLEEAVAYVKFLQKQIQTQKYMADIDRKVEKWEASSLPESKEIISNDTVGAGASDNPEKSDESGNKSQDLFISSYRISDKNAFESVSSVSKHGSNIIFQCKARLCETETSMTRLSKDGVDKLNSVAAVFDLNEDISEDGKDGFIQPDVEAVSTCSVIKVVAKAGIPRGLPTVPLKFEGGQNWIGSTEMSAFRSVALSNMFLSEPCSKKRRRPRGFTGIDLNVAAVEEHCSTLQEHFCSEVGSKRAKNLSNDLNFLRGDANCSNLNAYRCKEVASNNFHRPGQDHEPLGNKTSDHSTNPGNREIDFINHASLTDSSTMRQEQDTNHKQYLVAANNVLQPLPWQPKFPYLSCTLQPQNIFSEVPFSQNHVPYTYHPQEHGNLVQIINGPNMRNRAISMRTIDAKAMRSMPTSGTRIGEGAPLILLTGNPRDEHIKSLVNQETWFAMLTKGQEPGGMNYHQLGYRQDI</sequence>
<dbReference type="Gene3D" id="4.10.280.10">
    <property type="entry name" value="Helix-loop-helix DNA-binding domain"/>
    <property type="match status" value="1"/>
</dbReference>
<dbReference type="InterPro" id="IPR011598">
    <property type="entry name" value="bHLH_dom"/>
</dbReference>
<dbReference type="PROSITE" id="PS50888">
    <property type="entry name" value="BHLH"/>
    <property type="match status" value="1"/>
</dbReference>
<comment type="subcellular location">
    <subcellularLocation>
        <location evidence="1">Nucleus</location>
    </subcellularLocation>
</comment>
<evidence type="ECO:0000313" key="8">
    <source>
        <dbReference type="EMBL" id="KZV40881.1"/>
    </source>
</evidence>
<dbReference type="InterPro" id="IPR036638">
    <property type="entry name" value="HLH_DNA-bd_sf"/>
</dbReference>
<evidence type="ECO:0000256" key="6">
    <source>
        <dbReference type="SAM" id="MobiDB-lite"/>
    </source>
</evidence>
<evidence type="ECO:0000256" key="1">
    <source>
        <dbReference type="ARBA" id="ARBA00004123"/>
    </source>
</evidence>
<evidence type="ECO:0000259" key="7">
    <source>
        <dbReference type="PROSITE" id="PS50888"/>
    </source>
</evidence>
<dbReference type="CDD" id="cd11393">
    <property type="entry name" value="bHLH_AtbHLH_like"/>
    <property type="match status" value="1"/>
</dbReference>
<dbReference type="GO" id="GO:0046983">
    <property type="term" value="F:protein dimerization activity"/>
    <property type="evidence" value="ECO:0007669"/>
    <property type="project" value="InterPro"/>
</dbReference>
<dbReference type="GO" id="GO:0000981">
    <property type="term" value="F:DNA-binding transcription factor activity, RNA polymerase II-specific"/>
    <property type="evidence" value="ECO:0007669"/>
    <property type="project" value="TreeGrafter"/>
</dbReference>
<evidence type="ECO:0000256" key="2">
    <source>
        <dbReference type="ARBA" id="ARBA00023015"/>
    </source>
</evidence>
<dbReference type="GO" id="GO:0005634">
    <property type="term" value="C:nucleus"/>
    <property type="evidence" value="ECO:0007669"/>
    <property type="project" value="UniProtKB-SubCell"/>
</dbReference>
<feature type="region of interest" description="Disordered" evidence="6">
    <location>
        <begin position="104"/>
        <end position="133"/>
    </location>
</feature>
<evidence type="ECO:0000256" key="4">
    <source>
        <dbReference type="ARBA" id="ARBA00023163"/>
    </source>
</evidence>
<feature type="compositionally biased region" description="Basic and acidic residues" evidence="6">
    <location>
        <begin position="485"/>
        <end position="498"/>
    </location>
</feature>
<feature type="region of interest" description="Disordered" evidence="6">
    <location>
        <begin position="482"/>
        <end position="507"/>
    </location>
</feature>
<dbReference type="EMBL" id="KQ999852">
    <property type="protein sequence ID" value="KZV40881.1"/>
    <property type="molecule type" value="Genomic_DNA"/>
</dbReference>
<keyword evidence="2" id="KW-0805">Transcription regulation</keyword>
<dbReference type="InterPro" id="IPR045843">
    <property type="entry name" value="IND-like"/>
</dbReference>
<dbReference type="AlphaFoldDB" id="A0A2Z7C4P7"/>
<evidence type="ECO:0000256" key="5">
    <source>
        <dbReference type="ARBA" id="ARBA00023242"/>
    </source>
</evidence>
<proteinExistence type="predicted"/>
<dbReference type="SUPFAM" id="SSF47459">
    <property type="entry name" value="HLH, helix-loop-helix DNA-binding domain"/>
    <property type="match status" value="1"/>
</dbReference>
<dbReference type="GO" id="GO:0000978">
    <property type="term" value="F:RNA polymerase II cis-regulatory region sequence-specific DNA binding"/>
    <property type="evidence" value="ECO:0007669"/>
    <property type="project" value="TreeGrafter"/>
</dbReference>
<accession>A0A2Z7C4P7</accession>
<dbReference type="PANTHER" id="PTHR16223">
    <property type="entry name" value="TRANSCRIPTION FACTOR BHLH83-RELATED"/>
    <property type="match status" value="1"/>
</dbReference>
<protein>
    <recommendedName>
        <fullName evidence="7">BHLH domain-containing protein</fullName>
    </recommendedName>
</protein>
<keyword evidence="4" id="KW-0804">Transcription</keyword>
<feature type="region of interest" description="Disordered" evidence="6">
    <location>
        <begin position="248"/>
        <end position="271"/>
    </location>
</feature>
<gene>
    <name evidence="8" type="ORF">F511_05126</name>
</gene>
<dbReference type="Pfam" id="PF00010">
    <property type="entry name" value="HLH"/>
    <property type="match status" value="1"/>
</dbReference>
<keyword evidence="3" id="KW-0238">DNA-binding</keyword>
<dbReference type="PANTHER" id="PTHR16223:SF51">
    <property type="entry name" value="TRANSCRIPTION FACTOR BHLH117-RELATED"/>
    <property type="match status" value="1"/>
</dbReference>
<dbReference type="OrthoDB" id="2019494at2759"/>